<dbReference type="EMBL" id="BAAABU010000006">
    <property type="protein sequence ID" value="GAA0231588.1"/>
    <property type="molecule type" value="Genomic_DNA"/>
</dbReference>
<keyword evidence="4" id="KW-0812">Transmembrane</keyword>
<evidence type="ECO:0000313" key="7">
    <source>
        <dbReference type="Proteomes" id="UP001500416"/>
    </source>
</evidence>
<evidence type="ECO:0000256" key="4">
    <source>
        <dbReference type="SAM" id="Phobius"/>
    </source>
</evidence>
<dbReference type="Gene3D" id="1.10.10.1320">
    <property type="entry name" value="Anti-sigma factor, zinc-finger domain"/>
    <property type="match status" value="1"/>
</dbReference>
<dbReference type="Pfam" id="PF13490">
    <property type="entry name" value="zf-HC2"/>
    <property type="match status" value="1"/>
</dbReference>
<gene>
    <name evidence="6" type="ORF">GCM10010492_32760</name>
</gene>
<name>A0ABN0TW33_9PSEU</name>
<feature type="transmembrane region" description="Helical" evidence="4">
    <location>
        <begin position="167"/>
        <end position="184"/>
    </location>
</feature>
<evidence type="ECO:0000256" key="2">
    <source>
        <dbReference type="ARBA" id="ARBA00023163"/>
    </source>
</evidence>
<proteinExistence type="predicted"/>
<evidence type="ECO:0000313" key="6">
    <source>
        <dbReference type="EMBL" id="GAA0231588.1"/>
    </source>
</evidence>
<keyword evidence="1" id="KW-0805">Transcription regulation</keyword>
<dbReference type="InterPro" id="IPR027383">
    <property type="entry name" value="Znf_put"/>
</dbReference>
<dbReference type="RefSeq" id="WP_343934674.1">
    <property type="nucleotide sequence ID" value="NZ_BAAABU010000006.1"/>
</dbReference>
<sequence>MDCGTCREALSARLDGEEEPVEAAAVDAHLSGCPACRAWSEHAATLTRALRLRPVVAVPDLTDAVLAQAPTTRGWYPRLGLAGVAVAQVTLGLSQLLGANPAAAHGAGHLFNESTAWNLALGLGLLWTALRPRATSGVLPVVAGFVAVVGVYSVRDLAGGVVSVERVTSHAIVLLGLLLLVVVHRGRRDPDGGRAVGDPPHSPDLPDAPDLPGGPARSGPPRRPHLRPVGRRPAA</sequence>
<keyword evidence="7" id="KW-1185">Reference proteome</keyword>
<keyword evidence="4" id="KW-1133">Transmembrane helix</keyword>
<dbReference type="InterPro" id="IPR041916">
    <property type="entry name" value="Anti_sigma_zinc_sf"/>
</dbReference>
<organism evidence="6 7">
    <name type="scientific">Saccharothrix mutabilis subsp. mutabilis</name>
    <dbReference type="NCBI Taxonomy" id="66855"/>
    <lineage>
        <taxon>Bacteria</taxon>
        <taxon>Bacillati</taxon>
        <taxon>Actinomycetota</taxon>
        <taxon>Actinomycetes</taxon>
        <taxon>Pseudonocardiales</taxon>
        <taxon>Pseudonocardiaceae</taxon>
        <taxon>Saccharothrix</taxon>
    </lineage>
</organism>
<keyword evidence="4" id="KW-0472">Membrane</keyword>
<keyword evidence="2" id="KW-0804">Transcription</keyword>
<feature type="compositionally biased region" description="Basic residues" evidence="3">
    <location>
        <begin position="220"/>
        <end position="235"/>
    </location>
</feature>
<accession>A0ABN0TW33</accession>
<evidence type="ECO:0000259" key="5">
    <source>
        <dbReference type="Pfam" id="PF13490"/>
    </source>
</evidence>
<feature type="domain" description="Putative zinc-finger" evidence="5">
    <location>
        <begin position="3"/>
        <end position="37"/>
    </location>
</feature>
<evidence type="ECO:0000256" key="3">
    <source>
        <dbReference type="SAM" id="MobiDB-lite"/>
    </source>
</evidence>
<protein>
    <submittedName>
        <fullName evidence="6">Zf-HC2 domain-containing protein</fullName>
    </submittedName>
</protein>
<dbReference type="Proteomes" id="UP001500416">
    <property type="component" value="Unassembled WGS sequence"/>
</dbReference>
<feature type="transmembrane region" description="Helical" evidence="4">
    <location>
        <begin position="137"/>
        <end position="155"/>
    </location>
</feature>
<evidence type="ECO:0000256" key="1">
    <source>
        <dbReference type="ARBA" id="ARBA00023015"/>
    </source>
</evidence>
<feature type="region of interest" description="Disordered" evidence="3">
    <location>
        <begin position="191"/>
        <end position="235"/>
    </location>
</feature>
<comment type="caution">
    <text evidence="6">The sequence shown here is derived from an EMBL/GenBank/DDBJ whole genome shotgun (WGS) entry which is preliminary data.</text>
</comment>
<reference evidence="6 7" key="1">
    <citation type="journal article" date="2019" name="Int. J. Syst. Evol. Microbiol.">
        <title>The Global Catalogue of Microorganisms (GCM) 10K type strain sequencing project: providing services to taxonomists for standard genome sequencing and annotation.</title>
        <authorList>
            <consortium name="The Broad Institute Genomics Platform"/>
            <consortium name="The Broad Institute Genome Sequencing Center for Infectious Disease"/>
            <person name="Wu L."/>
            <person name="Ma J."/>
        </authorList>
    </citation>
    <scope>NUCLEOTIDE SEQUENCE [LARGE SCALE GENOMIC DNA]</scope>
    <source>
        <strain evidence="6 7">JCM 3380</strain>
    </source>
</reference>
<feature type="compositionally biased region" description="Low complexity" evidence="3">
    <location>
        <begin position="208"/>
        <end position="219"/>
    </location>
</feature>